<name>A0A286UM24_9AGAM</name>
<dbReference type="PANTHER" id="PTHR13500">
    <property type="entry name" value="NUCLEOLAR PRERIBOSOMAL-ASSOCIATED PROTEIN 1"/>
    <property type="match status" value="1"/>
</dbReference>
<dbReference type="InterPro" id="IPR039844">
    <property type="entry name" value="URB1"/>
</dbReference>
<feature type="domain" description="URB1 C-terminal" evidence="2">
    <location>
        <begin position="1634"/>
        <end position="1826"/>
    </location>
</feature>
<accession>A0A286UM24</accession>
<dbReference type="InParanoid" id="A0A286UM24"/>
<reference evidence="4 5" key="1">
    <citation type="journal article" date="2017" name="Mol. Ecol.">
        <title>Comparative and population genomic landscape of Phellinus noxius: A hypervariable fungus causing root rot in trees.</title>
        <authorList>
            <person name="Chung C.L."/>
            <person name="Lee T.J."/>
            <person name="Akiba M."/>
            <person name="Lee H.H."/>
            <person name="Kuo T.H."/>
            <person name="Liu D."/>
            <person name="Ke H.M."/>
            <person name="Yokoi T."/>
            <person name="Roa M.B."/>
            <person name="Lu M.J."/>
            <person name="Chang Y.Y."/>
            <person name="Ann P.J."/>
            <person name="Tsai J.N."/>
            <person name="Chen C.Y."/>
            <person name="Tzean S.S."/>
            <person name="Ota Y."/>
            <person name="Hattori T."/>
            <person name="Sahashi N."/>
            <person name="Liou R.F."/>
            <person name="Kikuchi T."/>
            <person name="Tsai I.J."/>
        </authorList>
    </citation>
    <scope>NUCLEOTIDE SEQUENCE [LARGE SCALE GENOMIC DNA]</scope>
    <source>
        <strain evidence="4 5">FFPRI411160</strain>
    </source>
</reference>
<dbReference type="OrthoDB" id="72892at2759"/>
<feature type="domain" description="URB1 central HEAT repeat" evidence="3">
    <location>
        <begin position="628"/>
        <end position="756"/>
    </location>
</feature>
<organism evidence="4 5">
    <name type="scientific">Pyrrhoderma noxium</name>
    <dbReference type="NCBI Taxonomy" id="2282107"/>
    <lineage>
        <taxon>Eukaryota</taxon>
        <taxon>Fungi</taxon>
        <taxon>Dikarya</taxon>
        <taxon>Basidiomycota</taxon>
        <taxon>Agaricomycotina</taxon>
        <taxon>Agaricomycetes</taxon>
        <taxon>Hymenochaetales</taxon>
        <taxon>Hymenochaetaceae</taxon>
        <taxon>Pyrrhoderma</taxon>
    </lineage>
</organism>
<keyword evidence="5" id="KW-1185">Reference proteome</keyword>
<dbReference type="FunCoup" id="A0A286UM24">
    <property type="interactions" value="93"/>
</dbReference>
<gene>
    <name evidence="4" type="ORF">PNOK_0323900</name>
</gene>
<dbReference type="SUPFAM" id="SSF48371">
    <property type="entry name" value="ARM repeat"/>
    <property type="match status" value="1"/>
</dbReference>
<evidence type="ECO:0000259" key="3">
    <source>
        <dbReference type="Pfam" id="PF26140"/>
    </source>
</evidence>
<evidence type="ECO:0000259" key="1">
    <source>
        <dbReference type="Pfam" id="PF11707"/>
    </source>
</evidence>
<dbReference type="Pfam" id="PF26140">
    <property type="entry name" value="HEAT_URB1"/>
    <property type="match status" value="1"/>
</dbReference>
<dbReference type="GO" id="GO:0000463">
    <property type="term" value="P:maturation of LSU-rRNA from tricistronic rRNA transcript (SSU-rRNA, 5.8S rRNA, LSU-rRNA)"/>
    <property type="evidence" value="ECO:0007669"/>
    <property type="project" value="TreeGrafter"/>
</dbReference>
<dbReference type="STRING" id="2282107.A0A286UM24"/>
<proteinExistence type="predicted"/>
<feature type="domain" description="URB1 N-terminal" evidence="1">
    <location>
        <begin position="88"/>
        <end position="399"/>
    </location>
</feature>
<dbReference type="InterPro" id="IPR059018">
    <property type="entry name" value="HEAT_URB1"/>
</dbReference>
<dbReference type="Pfam" id="PF11707">
    <property type="entry name" value="Npa1"/>
    <property type="match status" value="1"/>
</dbReference>
<dbReference type="InterPro" id="IPR021714">
    <property type="entry name" value="URB1_N"/>
</dbReference>
<dbReference type="GO" id="GO:0005730">
    <property type="term" value="C:nucleolus"/>
    <property type="evidence" value="ECO:0007669"/>
    <property type="project" value="TreeGrafter"/>
</dbReference>
<sequence>MMKQQELGRKVTEDHQQIRFNSGESIHSYLRNSETAPSRDGLKHVRNALFIKSSEGKLDSRDSRFSLAKEWLEISHGANDLFTVLKAVSEPKPVSICMSILTCLLDLTSQYPLYYNLGRPVVHTILSDFWSKKIRAFVCGGHRELCTSALKLLLSASNFAEGSEQRRLLEALPWDPKTLRRLLHSRRKAGSSSSSALADPDIRTLCVQLLLSFVSYTSSIKTDFLEQHKDSLLLLLKGLSADPPVVVQTTLNVLWNKLWKDQKVKRSLKIGIFGEETMQHLVNLYSRSIPEPDSEDIVPANVVHHFLLAVCTHPGSGICFADSGWYPRQDGETSHGSESSGRVYNKILANVLKMLKVNDDSRQQELALRILDSCPELSASYLKLIGLALEPRISNKWLTSVAFLGAAVSTRVPNECFYIRKSDMNSPMTSEERLYKPTPPPFLTIIDNIVPTTNMKTVFSKALLLPNILMQHVSALCLVRCLRKYESICERFRLIGDALGENGNEGQWIRRSAEVRNELRRRIPEFQVIIAFANSCKSESNSPTKLVMLSEISQRLVLLYQRVVPSLYAEARYDIGKSLQIIEEPKDSATVSSHSQGLYVLQEIHVLRMIKEGNQFIWPPRAGTSNLLDLLKLYYKANQDIVREEIKTILTQTLRDTLLFQHDPEEFSLWLESIPRTLRSQESESPDGTHLLDEGDCVVLFLDSCMQRFSKTPHRYIEEFEKLVDSSKCVPEDVCQISCLQNLDVSPVIVTLLEQLGARMRGKLIVPSETLALITFTRKLVVSLLGKQTSIKSCKTLTEGLIAVFNRDIKMLESHPDILIALKRECEILEACIVKFAPHMDTDTVPSVIKDSEAVEDFINQLENLSYDNEHAKMLGAYELVDWIRLVGEPVSVNNLFRIATVILHLHAPALSCFLQHIPPDCEGVFTLLGEKCLKWVSFDWLVLNFTNGQLQIGNYKRVLRETLLQSHHNLYSYKRFAGIALLRLGQTNLGAEGIIDILSLLSEKARDDLCAFDFKYLKSFLFEERLELTYLCQANDLSDSLLSSLNQLLETVTSDFEEAGYYPFKHICDHWLGQIHRALRSNSIANIPGYYIWIRYMPFEDLANLIDETLKLLISDGEHNSKGKQDTMEIFVNLLHALIGYNKQIAVWSMKNLNDLLRLRTLLPSVTALDKIIALSIEENTPLGYNGQLSYSLEGSTALHDLVTKARSKWKSNQNPSPCTIEVYALLLDHTTWNMDTSRAISSLVYYSKDFRATLWTKLQNGLVDMDIGLIAPVIHALLDIEAFQPTYNSRNTSFALLFDTFSAYLYDKRVSIDNQKMIITVLAEIFSHDLDRRSVNLETLIEQVRRLPPKELRYDYLELALLLQESCHENISHFTQTVVNYTLQWAAHHLSDADESTTIDKRAIWYIIRLLETESTIAPSFAEPVISTVIKKHFIHPHTLNLAELLFQKASLKPMNAYRHLQSLLQNPNFAPFMHSCSNSDVKREMAKLIHTICCSSAQDILQPIHLQPLILAYSGSLSTWDQTLLEIFRLFEVRKQLPLSSLLDHWSPNNIVQNSFLDVILSLDASRMMATCINFPANRGLGRDNDNSLVSSEEEVRYDPTFILLLLARTLSECPPESMFSWISLFRTNVFSLVIRCLSSFDSNIRLLAITQLGVLYKLLQVADIQEKKHLIYLLDVLRDQIPNDATLPVRLSSYITIFLCHALRGIFYPATFTYPKTARFLLQRYQIDTQDVPLLFSSLYSDNDQWKKELIWMIRFLTEGMISGEDWRLLKRRHTWDLVASLFSNFCNERALRAGILEFLTNLTCHPKAVTSLILKSSLLHWIEIQLQTIKTEEVSAWAKIIENILVVMDQELLRKATGGLGQITILRCLSRLVADADMDILQLLSCSMSRLTSESIKHSRLASQVLETVLLRLEVVERGISPTSSDAFDSPGIQVAVPPFRNHIPYMVRHKEESLQSWGRTIESLWGFATKFGLKGKVWDELSCRLLIWRMLQGKSSSRLGEWLRRQIIQNVDNTLHARI</sequence>
<evidence type="ECO:0000313" key="5">
    <source>
        <dbReference type="Proteomes" id="UP000217199"/>
    </source>
</evidence>
<protein>
    <submittedName>
        <fullName evidence="4">Uncharacterized protein</fullName>
    </submittedName>
</protein>
<evidence type="ECO:0000313" key="4">
    <source>
        <dbReference type="EMBL" id="PAV20612.1"/>
    </source>
</evidence>
<dbReference type="GO" id="GO:0000466">
    <property type="term" value="P:maturation of 5.8S rRNA from tricistronic rRNA transcript (SSU-rRNA, 5.8S rRNA, LSU-rRNA)"/>
    <property type="evidence" value="ECO:0007669"/>
    <property type="project" value="TreeGrafter"/>
</dbReference>
<dbReference type="EMBL" id="NBII01000003">
    <property type="protein sequence ID" value="PAV20612.1"/>
    <property type="molecule type" value="Genomic_DNA"/>
</dbReference>
<dbReference type="Proteomes" id="UP000217199">
    <property type="component" value="Unassembled WGS sequence"/>
</dbReference>
<dbReference type="InterPro" id="IPR016024">
    <property type="entry name" value="ARM-type_fold"/>
</dbReference>
<comment type="caution">
    <text evidence="4">The sequence shown here is derived from an EMBL/GenBank/DDBJ whole genome shotgun (WGS) entry which is preliminary data.</text>
</comment>
<dbReference type="InterPro" id="IPR032436">
    <property type="entry name" value="URB1_C"/>
</dbReference>
<dbReference type="Pfam" id="PF16201">
    <property type="entry name" value="NopRA1"/>
    <property type="match status" value="1"/>
</dbReference>
<evidence type="ECO:0000259" key="2">
    <source>
        <dbReference type="Pfam" id="PF16201"/>
    </source>
</evidence>
<dbReference type="PANTHER" id="PTHR13500:SF0">
    <property type="entry name" value="NUCLEOLAR PRE-RIBOSOMAL-ASSOCIATED PROTEIN 1"/>
    <property type="match status" value="1"/>
</dbReference>